<protein>
    <submittedName>
        <fullName evidence="2">Uncharacterized protein</fullName>
    </submittedName>
</protein>
<feature type="transmembrane region" description="Helical" evidence="1">
    <location>
        <begin position="18"/>
        <end position="36"/>
    </location>
</feature>
<evidence type="ECO:0000313" key="2">
    <source>
        <dbReference type="EMBL" id="SEN26962.1"/>
    </source>
</evidence>
<keyword evidence="1" id="KW-1133">Transmembrane helix</keyword>
<accession>A0A1H8F5L5</accession>
<gene>
    <name evidence="2" type="ORF">SAMN05216267_1003144</name>
</gene>
<dbReference type="AlphaFoldDB" id="A0A1H8F5L5"/>
<evidence type="ECO:0000313" key="3">
    <source>
        <dbReference type="Proteomes" id="UP000181951"/>
    </source>
</evidence>
<keyword evidence="1" id="KW-0812">Transmembrane</keyword>
<dbReference type="EMBL" id="FODD01000003">
    <property type="protein sequence ID" value="SEN26962.1"/>
    <property type="molecule type" value="Genomic_DNA"/>
</dbReference>
<keyword evidence="1" id="KW-0472">Membrane</keyword>
<keyword evidence="3" id="KW-1185">Reference proteome</keyword>
<dbReference type="Proteomes" id="UP000181951">
    <property type="component" value="Unassembled WGS sequence"/>
</dbReference>
<name>A0A1H8F5L5_9ACTN</name>
<organism evidence="2 3">
    <name type="scientific">Actinacidiphila rubida</name>
    <dbReference type="NCBI Taxonomy" id="310780"/>
    <lineage>
        <taxon>Bacteria</taxon>
        <taxon>Bacillati</taxon>
        <taxon>Actinomycetota</taxon>
        <taxon>Actinomycetes</taxon>
        <taxon>Kitasatosporales</taxon>
        <taxon>Streptomycetaceae</taxon>
        <taxon>Actinacidiphila</taxon>
    </lineage>
</organism>
<sequence>MHSDVVQLALTSDAQQDIIWFSIIAAIFVIGVIFAIRSN</sequence>
<proteinExistence type="predicted"/>
<reference evidence="2 3" key="1">
    <citation type="submission" date="2016-10" db="EMBL/GenBank/DDBJ databases">
        <authorList>
            <person name="de Groot N.N."/>
        </authorList>
    </citation>
    <scope>NUCLEOTIDE SEQUENCE [LARGE SCALE GENOMIC DNA]</scope>
    <source>
        <strain evidence="2 3">CGMCC 4.2026</strain>
    </source>
</reference>
<evidence type="ECO:0000256" key="1">
    <source>
        <dbReference type="SAM" id="Phobius"/>
    </source>
</evidence>